<dbReference type="eggNOG" id="COG0123">
    <property type="taxonomic scope" value="Bacteria"/>
</dbReference>
<protein>
    <recommendedName>
        <fullName evidence="2">Histone deacetylase domain-containing protein</fullName>
    </recommendedName>
</protein>
<dbReference type="CDD" id="cd11599">
    <property type="entry name" value="HDAC_classII_2"/>
    <property type="match status" value="1"/>
</dbReference>
<dbReference type="InterPro" id="IPR023801">
    <property type="entry name" value="His_deacetylse_dom"/>
</dbReference>
<dbReference type="InterPro" id="IPR037138">
    <property type="entry name" value="His_deacetylse_dom_sf"/>
</dbReference>
<reference evidence="3 4" key="1">
    <citation type="submission" date="2010-03" db="EMBL/GenBank/DDBJ databases">
        <authorList>
            <consortium name="The Broad Institute Genome Sequencing Platform"/>
            <person name="Ward D."/>
            <person name="Earl A."/>
            <person name="Feldgarden M."/>
            <person name="Gevers D."/>
            <person name="Young S."/>
            <person name="Zeng Q."/>
            <person name="Koehrsen M."/>
            <person name="Alvarado L."/>
            <person name="Berlin A.M."/>
            <person name="Borenstein D."/>
            <person name="Chapman S.B."/>
            <person name="Chen Z."/>
            <person name="Engels R."/>
            <person name="Freedman E."/>
            <person name="Gellesch M."/>
            <person name="Goldberg J."/>
            <person name="Griggs A."/>
            <person name="Gujja S."/>
            <person name="Heilman E.R."/>
            <person name="Heiman D.I."/>
            <person name="Hepburn T.A."/>
            <person name="Howarth C."/>
            <person name="Jen D."/>
            <person name="Larson L."/>
            <person name="Mehta T."/>
            <person name="Park D."/>
            <person name="Pearson M."/>
            <person name="Richards J."/>
            <person name="Roberts A."/>
            <person name="Saif S."/>
            <person name="Shea T.D."/>
            <person name="Shenoy N."/>
            <person name="Sisk P."/>
            <person name="Stolte C."/>
            <person name="Sykes S.N."/>
            <person name="Walk T."/>
            <person name="White J."/>
            <person name="Yandava C."/>
            <person name="Izard J."/>
            <person name="Baranova O.V."/>
            <person name="Blanton J.M."/>
            <person name="Tanner A.C."/>
            <person name="Dewhirst F."/>
            <person name="Haas B."/>
            <person name="Nusbaum C."/>
            <person name="Birren B."/>
        </authorList>
    </citation>
    <scope>NUCLEOTIDE SEQUENCE [LARGE SCALE GENOMIC DNA]</scope>
    <source>
        <strain evidence="3 4">ATCC 29453</strain>
    </source>
</reference>
<evidence type="ECO:0000313" key="3">
    <source>
        <dbReference type="EMBL" id="EFG31109.2"/>
    </source>
</evidence>
<dbReference type="PRINTS" id="PR01270">
    <property type="entry name" value="HDASUPER"/>
</dbReference>
<keyword evidence="4" id="KW-1185">Reference proteome</keyword>
<dbReference type="STRING" id="641147.HMPREF9021_00938"/>
<evidence type="ECO:0000313" key="4">
    <source>
        <dbReference type="Proteomes" id="UP000017813"/>
    </source>
</evidence>
<dbReference type="Pfam" id="PF00850">
    <property type="entry name" value="Hist_deacetyl"/>
    <property type="match status" value="1"/>
</dbReference>
<name>V9H600_9NEIS</name>
<dbReference type="PANTHER" id="PTHR10625">
    <property type="entry name" value="HISTONE DEACETYLASE HDAC1-RELATED"/>
    <property type="match status" value="1"/>
</dbReference>
<sequence>MSFLKSFIFNSLNFKLYYRYAKRRFAHFVGLKGRTAWISAPACRTHFAGNQHPESPNRLIAIENILRHTHTWARMQKIQAKPINDIQLARVHTRNYINELENQTPAQGVHKIDDDTYLSRDTFDAARYGAGAAVQAVDMVMKQYAKNAFCAIRPPGHHAHANHAGGFCFINNAAVAAMHAIAEYRLERVAILDFDLHHGDGTEDIFQNDKRVMLLSSFESPLYPFTGTDYQGKNPNIINTPLKAGDSSDVFREMVRSIWLPKLASFRPQLIVLSAGFDAHRDDDLGHLNLTEDDFGWLTQKIVLVAERHAQGRIVSVLEGGYCLDSLAVSVKAHLNALVSANRFAQN</sequence>
<comment type="similarity">
    <text evidence="1">Belongs to the histone deacetylase family.</text>
</comment>
<dbReference type="InterPro" id="IPR000286">
    <property type="entry name" value="HDACs"/>
</dbReference>
<dbReference type="PANTHER" id="PTHR10625:SF10">
    <property type="entry name" value="HISTONE DEACETYLASE HDAC1"/>
    <property type="match status" value="1"/>
</dbReference>
<dbReference type="AlphaFoldDB" id="V9H600"/>
<proteinExistence type="inferred from homology"/>
<organism evidence="3 4">
    <name type="scientific">Simonsiella muelleri ATCC 29453</name>
    <dbReference type="NCBI Taxonomy" id="641147"/>
    <lineage>
        <taxon>Bacteria</taxon>
        <taxon>Pseudomonadati</taxon>
        <taxon>Pseudomonadota</taxon>
        <taxon>Betaproteobacteria</taxon>
        <taxon>Neisseriales</taxon>
        <taxon>Neisseriaceae</taxon>
        <taxon>Simonsiella</taxon>
    </lineage>
</organism>
<dbReference type="KEGG" id="smur:BWP33_05855"/>
<dbReference type="Proteomes" id="UP000017813">
    <property type="component" value="Unassembled WGS sequence"/>
</dbReference>
<dbReference type="GO" id="GO:0004407">
    <property type="term" value="F:histone deacetylase activity"/>
    <property type="evidence" value="ECO:0007669"/>
    <property type="project" value="TreeGrafter"/>
</dbReference>
<dbReference type="InterPro" id="IPR023696">
    <property type="entry name" value="Ureohydrolase_dom_sf"/>
</dbReference>
<comment type="caution">
    <text evidence="3">The sequence shown here is derived from an EMBL/GenBank/DDBJ whole genome shotgun (WGS) entry which is preliminary data.</text>
</comment>
<dbReference type="GO" id="GO:0040029">
    <property type="term" value="P:epigenetic regulation of gene expression"/>
    <property type="evidence" value="ECO:0007669"/>
    <property type="project" value="TreeGrafter"/>
</dbReference>
<gene>
    <name evidence="3" type="ORF">HMPREF9021_00938</name>
</gene>
<dbReference type="Gene3D" id="3.40.800.20">
    <property type="entry name" value="Histone deacetylase domain"/>
    <property type="match status" value="1"/>
</dbReference>
<dbReference type="SUPFAM" id="SSF52768">
    <property type="entry name" value="Arginase/deacetylase"/>
    <property type="match status" value="1"/>
</dbReference>
<accession>V9H600</accession>
<feature type="domain" description="Histone deacetylase" evidence="2">
    <location>
        <begin position="52"/>
        <end position="338"/>
    </location>
</feature>
<reference evidence="3 4" key="2">
    <citation type="submission" date="2011-10" db="EMBL/GenBank/DDBJ databases">
        <title>The Genome Sequence of Simonsiella muelleri ATCC 29453.</title>
        <authorList>
            <consortium name="The Broad Institute Genome Sequencing Platform"/>
            <consortium name="The Broad Institute Genome Sequencing Center for Infectious Disease"/>
            <person name="Earl A."/>
            <person name="Ward D."/>
            <person name="Feldgarden M."/>
            <person name="Gevers D."/>
            <person name="Izard J."/>
            <person name="Baranova O.V."/>
            <person name="Blanton J.M."/>
            <person name="Tanner A.C."/>
            <person name="Dewhirst F."/>
            <person name="Young S.K."/>
            <person name="Zeng Q."/>
            <person name="Gargeya S."/>
            <person name="Fitzgerald M."/>
            <person name="Haas B."/>
            <person name="Abouelleil A."/>
            <person name="Alvarado L."/>
            <person name="Arachchi H.M."/>
            <person name="Berlin A."/>
            <person name="Brown A."/>
            <person name="Chapman S.B."/>
            <person name="Chen Z."/>
            <person name="Dunbar C."/>
            <person name="Freedman E."/>
            <person name="Gearin G."/>
            <person name="Goldberg J."/>
            <person name="Griggs A."/>
            <person name="Gujja S."/>
            <person name="Heiman D."/>
            <person name="Howarth C."/>
            <person name="Larson L."/>
            <person name="Lui A."/>
            <person name="MacDonald P.J.P."/>
            <person name="Montmayeur A."/>
            <person name="Murphy C."/>
            <person name="Neiman D."/>
            <person name="Pearson M."/>
            <person name="Priest M."/>
            <person name="Roberts A."/>
            <person name="Saif S."/>
            <person name="Shea T."/>
            <person name="Shenoy N."/>
            <person name="Sisk P."/>
            <person name="Stolte C."/>
            <person name="Sykes S."/>
            <person name="Wortman J."/>
            <person name="Nusbaum C."/>
            <person name="Birren B."/>
        </authorList>
    </citation>
    <scope>NUCLEOTIDE SEQUENCE [LARGE SCALE GENOMIC DNA]</scope>
    <source>
        <strain evidence="3 4">ATCC 29453</strain>
    </source>
</reference>
<evidence type="ECO:0000256" key="1">
    <source>
        <dbReference type="ARBA" id="ARBA00005947"/>
    </source>
</evidence>
<dbReference type="EMBL" id="ADCY02000029">
    <property type="protein sequence ID" value="EFG31109.2"/>
    <property type="molecule type" value="Genomic_DNA"/>
</dbReference>
<evidence type="ECO:0000259" key="2">
    <source>
        <dbReference type="Pfam" id="PF00850"/>
    </source>
</evidence>
<dbReference type="HOGENOM" id="CLU_007727_8_1_4"/>